<evidence type="ECO:0000256" key="2">
    <source>
        <dbReference type="SAM" id="Coils"/>
    </source>
</evidence>
<evidence type="ECO:0000256" key="1">
    <source>
        <dbReference type="PROSITE-ProRule" id="PRU00175"/>
    </source>
</evidence>
<proteinExistence type="predicted"/>
<feature type="compositionally biased region" description="Low complexity" evidence="3">
    <location>
        <begin position="403"/>
        <end position="412"/>
    </location>
</feature>
<feature type="region of interest" description="Disordered" evidence="3">
    <location>
        <begin position="289"/>
        <end position="325"/>
    </location>
</feature>
<evidence type="ECO:0000313" key="6">
    <source>
        <dbReference type="Proteomes" id="UP000198406"/>
    </source>
</evidence>
<dbReference type="Proteomes" id="UP000198406">
    <property type="component" value="Unassembled WGS sequence"/>
</dbReference>
<dbReference type="Gene3D" id="3.30.40.10">
    <property type="entry name" value="Zinc/RING finger domain, C3HC4 (zinc finger)"/>
    <property type="match status" value="1"/>
</dbReference>
<dbReference type="GO" id="GO:0008270">
    <property type="term" value="F:zinc ion binding"/>
    <property type="evidence" value="ECO:0007669"/>
    <property type="project" value="UniProtKB-KW"/>
</dbReference>
<dbReference type="InParanoid" id="A0A1Z5JII5"/>
<sequence>MDTPSKMAAETAKRIPFHCLICFEAFHLKDRPPMVLPCGHTFVCLPCTKRIDKCMECRESLYLSSHSIPSSRAVHALMSPQSPVRSHAPPTSTTPLPIPKNLVLMSLMEVAECQSRPSAGDNAAMEDDEEMYESHPMIHGTTALSSSCGTYLVKEPLTVVSWDPRNTEGEMKNREVDSTVLMKRQKIQVVDFENGIARLARNAGFVKANKSQLVKVGTPVDEACRLEGLLKTVRNRSADLQRELEANRKLETNLSRQLEAALETAAPNFMEPVSFESYPTTPEQHIVKPTFQTPQSSPGSSATNSFEDTPTRQASPDYQKGENEQNYRQLFYYTGSECDENMNNRTEQMHSLPRMPTHTSSFDGIDFRTGLSGHRVLSVGKSGGSHTPRVRMRMMMSQHRGIPNSRPYRRSSNPPPSSVTDPSMKE</sequence>
<protein>
    <recommendedName>
        <fullName evidence="4">RING-type domain-containing protein</fullName>
    </recommendedName>
</protein>
<feature type="coiled-coil region" evidence="2">
    <location>
        <begin position="230"/>
        <end position="260"/>
    </location>
</feature>
<name>A0A1Z5JII5_FISSO</name>
<keyword evidence="6" id="KW-1185">Reference proteome</keyword>
<feature type="compositionally biased region" description="Polar residues" evidence="3">
    <location>
        <begin position="290"/>
        <end position="316"/>
    </location>
</feature>
<comment type="caution">
    <text evidence="5">The sequence shown here is derived from an EMBL/GenBank/DDBJ whole genome shotgun (WGS) entry which is preliminary data.</text>
</comment>
<dbReference type="InterPro" id="IPR013083">
    <property type="entry name" value="Znf_RING/FYVE/PHD"/>
</dbReference>
<keyword evidence="2" id="KW-0175">Coiled coil</keyword>
<gene>
    <name evidence="5" type="ORF">FisN_30Lh032</name>
</gene>
<feature type="region of interest" description="Disordered" evidence="3">
    <location>
        <begin position="399"/>
        <end position="426"/>
    </location>
</feature>
<dbReference type="EMBL" id="BDSP01000073">
    <property type="protein sequence ID" value="GAX13746.1"/>
    <property type="molecule type" value="Genomic_DNA"/>
</dbReference>
<keyword evidence="1" id="KW-0862">Zinc</keyword>
<evidence type="ECO:0000313" key="5">
    <source>
        <dbReference type="EMBL" id="GAX13746.1"/>
    </source>
</evidence>
<keyword evidence="1" id="KW-0863">Zinc-finger</keyword>
<dbReference type="PROSITE" id="PS50089">
    <property type="entry name" value="ZF_RING_2"/>
    <property type="match status" value="1"/>
</dbReference>
<evidence type="ECO:0000256" key="3">
    <source>
        <dbReference type="SAM" id="MobiDB-lite"/>
    </source>
</evidence>
<keyword evidence="1" id="KW-0479">Metal-binding</keyword>
<organism evidence="5 6">
    <name type="scientific">Fistulifera solaris</name>
    <name type="common">Oleaginous diatom</name>
    <dbReference type="NCBI Taxonomy" id="1519565"/>
    <lineage>
        <taxon>Eukaryota</taxon>
        <taxon>Sar</taxon>
        <taxon>Stramenopiles</taxon>
        <taxon>Ochrophyta</taxon>
        <taxon>Bacillariophyta</taxon>
        <taxon>Bacillariophyceae</taxon>
        <taxon>Bacillariophycidae</taxon>
        <taxon>Naviculales</taxon>
        <taxon>Naviculaceae</taxon>
        <taxon>Fistulifera</taxon>
    </lineage>
</organism>
<dbReference type="SUPFAM" id="SSF57850">
    <property type="entry name" value="RING/U-box"/>
    <property type="match status" value="1"/>
</dbReference>
<dbReference type="OrthoDB" id="47482at2759"/>
<dbReference type="SMART" id="SM00184">
    <property type="entry name" value="RING"/>
    <property type="match status" value="1"/>
</dbReference>
<reference evidence="5 6" key="1">
    <citation type="journal article" date="2015" name="Plant Cell">
        <title>Oil accumulation by the oleaginous diatom Fistulifera solaris as revealed by the genome and transcriptome.</title>
        <authorList>
            <person name="Tanaka T."/>
            <person name="Maeda Y."/>
            <person name="Veluchamy A."/>
            <person name="Tanaka M."/>
            <person name="Abida H."/>
            <person name="Marechal E."/>
            <person name="Bowler C."/>
            <person name="Muto M."/>
            <person name="Sunaga Y."/>
            <person name="Tanaka M."/>
            <person name="Yoshino T."/>
            <person name="Taniguchi T."/>
            <person name="Fukuda Y."/>
            <person name="Nemoto M."/>
            <person name="Matsumoto M."/>
            <person name="Wong P.S."/>
            <person name="Aburatani S."/>
            <person name="Fujibuchi W."/>
        </authorList>
    </citation>
    <scope>NUCLEOTIDE SEQUENCE [LARGE SCALE GENOMIC DNA]</scope>
    <source>
        <strain evidence="5 6">JPCC DA0580</strain>
    </source>
</reference>
<dbReference type="AlphaFoldDB" id="A0A1Z5JII5"/>
<feature type="domain" description="RING-type" evidence="4">
    <location>
        <begin position="19"/>
        <end position="58"/>
    </location>
</feature>
<dbReference type="Pfam" id="PF13920">
    <property type="entry name" value="zf-C3HC4_3"/>
    <property type="match status" value="1"/>
</dbReference>
<accession>A0A1Z5JII5</accession>
<dbReference type="InterPro" id="IPR001841">
    <property type="entry name" value="Znf_RING"/>
</dbReference>
<evidence type="ECO:0000259" key="4">
    <source>
        <dbReference type="PROSITE" id="PS50089"/>
    </source>
</evidence>